<evidence type="ECO:0000259" key="4">
    <source>
        <dbReference type="Pfam" id="PF00326"/>
    </source>
</evidence>
<dbReference type="PANTHER" id="PTHR42776">
    <property type="entry name" value="SERINE PEPTIDASE S9 FAMILY MEMBER"/>
    <property type="match status" value="1"/>
</dbReference>
<dbReference type="Pfam" id="PF00326">
    <property type="entry name" value="Peptidase_S9"/>
    <property type="match status" value="1"/>
</dbReference>
<dbReference type="GO" id="GO:0006508">
    <property type="term" value="P:proteolysis"/>
    <property type="evidence" value="ECO:0007669"/>
    <property type="project" value="InterPro"/>
</dbReference>
<organism evidence="5">
    <name type="scientific">freshwater metagenome</name>
    <dbReference type="NCBI Taxonomy" id="449393"/>
    <lineage>
        <taxon>unclassified sequences</taxon>
        <taxon>metagenomes</taxon>
        <taxon>ecological metagenomes</taxon>
    </lineage>
</organism>
<dbReference type="InterPro" id="IPR001375">
    <property type="entry name" value="Peptidase_S9_cat"/>
</dbReference>
<reference evidence="5" key="1">
    <citation type="submission" date="2020-05" db="EMBL/GenBank/DDBJ databases">
        <authorList>
            <person name="Chiriac C."/>
            <person name="Salcher M."/>
            <person name="Ghai R."/>
            <person name="Kavagutti S V."/>
        </authorList>
    </citation>
    <scope>NUCLEOTIDE SEQUENCE</scope>
</reference>
<dbReference type="SUPFAM" id="SSF82171">
    <property type="entry name" value="DPP6 N-terminal domain-like"/>
    <property type="match status" value="1"/>
</dbReference>
<evidence type="ECO:0000256" key="2">
    <source>
        <dbReference type="ARBA" id="ARBA00022825"/>
    </source>
</evidence>
<keyword evidence="2" id="KW-0645">Protease</keyword>
<name>A0A6J6EKE6_9ZZZZ</name>
<dbReference type="InterPro" id="IPR011659">
    <property type="entry name" value="WD40"/>
</dbReference>
<keyword evidence="1" id="KW-0378">Hydrolase</keyword>
<feature type="domain" description="Peptidase S9 prolyl oligopeptidase catalytic" evidence="4">
    <location>
        <begin position="445"/>
        <end position="660"/>
    </location>
</feature>
<protein>
    <submittedName>
        <fullName evidence="5">Unannotated protein</fullName>
    </submittedName>
</protein>
<evidence type="ECO:0000256" key="3">
    <source>
        <dbReference type="SAM" id="MobiDB-lite"/>
    </source>
</evidence>
<feature type="compositionally biased region" description="Polar residues" evidence="3">
    <location>
        <begin position="54"/>
        <end position="72"/>
    </location>
</feature>
<dbReference type="EMBL" id="CAEZSR010000120">
    <property type="protein sequence ID" value="CAB4575805.1"/>
    <property type="molecule type" value="Genomic_DNA"/>
</dbReference>
<feature type="region of interest" description="Disordered" evidence="3">
    <location>
        <begin position="49"/>
        <end position="76"/>
    </location>
</feature>
<dbReference type="GO" id="GO:0004252">
    <property type="term" value="F:serine-type endopeptidase activity"/>
    <property type="evidence" value="ECO:0007669"/>
    <property type="project" value="TreeGrafter"/>
</dbReference>
<gene>
    <name evidence="5" type="ORF">UFOPK1493_02702</name>
</gene>
<dbReference type="Gene3D" id="2.120.10.30">
    <property type="entry name" value="TolB, C-terminal domain"/>
    <property type="match status" value="1"/>
</dbReference>
<dbReference type="Gene3D" id="3.40.50.1820">
    <property type="entry name" value="alpha/beta hydrolase"/>
    <property type="match status" value="1"/>
</dbReference>
<dbReference type="InterPro" id="IPR029058">
    <property type="entry name" value="AB_hydrolase_fold"/>
</dbReference>
<dbReference type="Gene3D" id="2.120.10.60">
    <property type="entry name" value="Tricorn protease N-terminal domain"/>
    <property type="match status" value="1"/>
</dbReference>
<evidence type="ECO:0000256" key="1">
    <source>
        <dbReference type="ARBA" id="ARBA00022801"/>
    </source>
</evidence>
<dbReference type="PANTHER" id="PTHR42776:SF27">
    <property type="entry name" value="DIPEPTIDYL PEPTIDASE FAMILY MEMBER 6"/>
    <property type="match status" value="1"/>
</dbReference>
<dbReference type="AlphaFoldDB" id="A0A6J6EKE6"/>
<keyword evidence="2" id="KW-0720">Serine protease</keyword>
<proteinExistence type="predicted"/>
<dbReference type="InterPro" id="IPR011042">
    <property type="entry name" value="6-blade_b-propeller_TolB-like"/>
</dbReference>
<evidence type="ECO:0000313" key="5">
    <source>
        <dbReference type="EMBL" id="CAB4575805.1"/>
    </source>
</evidence>
<dbReference type="SUPFAM" id="SSF53474">
    <property type="entry name" value="alpha/beta-Hydrolases"/>
    <property type="match status" value="1"/>
</dbReference>
<sequence>MSHREIAARVIGNIVAASAPAVSPDGTQVAFVVRRIDLAANRYVSQVWLGPTDGSRSPQAVTSGRSDGQPTWSRDGRWLAFTSRRGEKGSEQESHTTLHLMPIGGPGEVRTLTTVPENIGDLSFSPDDSMLAFTTRTQDQRYREKDESWQAPRRIDRFFSRLDDVGWVVDRPNHVYVVRTDGTAPARNLTPGPFQHGGTTWTADGSAVITSAQRHDTWDLDFASDLYRVGLDGTVTALTSQTGLFGMPSVSPDGRLIAFHGNDDPDTVPQNQRIGVLPIEGGEHRFASTALDRTFETTAGPRPVVWESVARLLATAEDRGETHLYRLRTDGTPPERLTDGAITVYGFDAAAGTIVVTAGAVDAAIDLFVLHEGGMRRLTDFAARYAQAVQPLTWERIAVPTTDGTAEIDAWVMRPADFDPAKRYPVLLNVHGGPHTQYGERLFDEAQFQAAAGFVVVMSNPRGSSGREQSWGQAIIGQKHPKVQGSGWGGLDVDDVLAVLDHVLEHHTYCDPTRVGMLGGSYGGFMATWLAGTNSHRFKGVCSERAVNNMLSEEWTSDIGSIFRTEVGPTHLDDPEQYESFSPIRFVRDIQVPMLLLHSENDLRCPISQAEELFMALRLLGKDVTFYRFPGEGHELSRSGSPVHRVQRAEILLDWFTEKLPPTT</sequence>
<dbReference type="Pfam" id="PF07676">
    <property type="entry name" value="PD40"/>
    <property type="match status" value="4"/>
</dbReference>
<accession>A0A6J6EKE6</accession>